<dbReference type="EMBL" id="BEZZ01083628">
    <property type="protein sequence ID" value="GCC42836.1"/>
    <property type="molecule type" value="Genomic_DNA"/>
</dbReference>
<dbReference type="Proteomes" id="UP000287033">
    <property type="component" value="Unassembled WGS sequence"/>
</dbReference>
<name>A0A401TJP0_CHIPU</name>
<proteinExistence type="predicted"/>
<sequence>MIVPVRGLSTCHLTHTRRYRSPPTHPPPHHQTTPRCWRRPHLVDQLPQGAGRHPYPRGPVVAADAEGPLRRR</sequence>
<evidence type="ECO:0000313" key="3">
    <source>
        <dbReference type="Proteomes" id="UP000287033"/>
    </source>
</evidence>
<evidence type="ECO:0000313" key="2">
    <source>
        <dbReference type="EMBL" id="GCC42836.1"/>
    </source>
</evidence>
<gene>
    <name evidence="2" type="ORF">chiPu_0026600</name>
</gene>
<protein>
    <submittedName>
        <fullName evidence="2">Uncharacterized protein</fullName>
    </submittedName>
</protein>
<comment type="caution">
    <text evidence="2">The sequence shown here is derived from an EMBL/GenBank/DDBJ whole genome shotgun (WGS) entry which is preliminary data.</text>
</comment>
<feature type="region of interest" description="Disordered" evidence="1">
    <location>
        <begin position="1"/>
        <end position="72"/>
    </location>
</feature>
<accession>A0A401TJP0</accession>
<evidence type="ECO:0000256" key="1">
    <source>
        <dbReference type="SAM" id="MobiDB-lite"/>
    </source>
</evidence>
<organism evidence="2 3">
    <name type="scientific">Chiloscyllium punctatum</name>
    <name type="common">Brownbanded bambooshark</name>
    <name type="synonym">Hemiscyllium punctatum</name>
    <dbReference type="NCBI Taxonomy" id="137246"/>
    <lineage>
        <taxon>Eukaryota</taxon>
        <taxon>Metazoa</taxon>
        <taxon>Chordata</taxon>
        <taxon>Craniata</taxon>
        <taxon>Vertebrata</taxon>
        <taxon>Chondrichthyes</taxon>
        <taxon>Elasmobranchii</taxon>
        <taxon>Galeomorphii</taxon>
        <taxon>Galeoidea</taxon>
        <taxon>Orectolobiformes</taxon>
        <taxon>Hemiscylliidae</taxon>
        <taxon>Chiloscyllium</taxon>
    </lineage>
</organism>
<dbReference type="AlphaFoldDB" id="A0A401TJP0"/>
<keyword evidence="3" id="KW-1185">Reference proteome</keyword>
<reference evidence="2 3" key="1">
    <citation type="journal article" date="2018" name="Nat. Ecol. Evol.">
        <title>Shark genomes provide insights into elasmobranch evolution and the origin of vertebrates.</title>
        <authorList>
            <person name="Hara Y"/>
            <person name="Yamaguchi K"/>
            <person name="Onimaru K"/>
            <person name="Kadota M"/>
            <person name="Koyanagi M"/>
            <person name="Keeley SD"/>
            <person name="Tatsumi K"/>
            <person name="Tanaka K"/>
            <person name="Motone F"/>
            <person name="Kageyama Y"/>
            <person name="Nozu R"/>
            <person name="Adachi N"/>
            <person name="Nishimura O"/>
            <person name="Nakagawa R"/>
            <person name="Tanegashima C"/>
            <person name="Kiyatake I"/>
            <person name="Matsumoto R"/>
            <person name="Murakumo K"/>
            <person name="Nishida K"/>
            <person name="Terakita A"/>
            <person name="Kuratani S"/>
            <person name="Sato K"/>
            <person name="Hyodo S Kuraku.S."/>
        </authorList>
    </citation>
    <scope>NUCLEOTIDE SEQUENCE [LARGE SCALE GENOMIC DNA]</scope>
</reference>